<protein>
    <recommendedName>
        <fullName evidence="2">DUF4802 domain-containing protein</fullName>
    </recommendedName>
</protein>
<name>A0A835L4D8_SPOEX</name>
<dbReference type="Proteomes" id="UP000648187">
    <property type="component" value="Unassembled WGS sequence"/>
</dbReference>
<sequence>MKKTTYSDGGGLDRPSATTGYPSSNGPPDCSAGRFIFKQARVLLYSTESRYRSFHSTWHMSDGFVCNNRESGSTSIYLEKFNMATSGSGAVFFLGTRAHYQVLNQPESQYDAENGNTSTETIYQNPSVQELWPEQKRDDNERWGYCEQEVNLSDERERSDSLLRSRRRQSTAALCEGDDMKPALLNSVGNSGPTKCPKGRGTLLTLLWSLARRKRRGITNDELYLRHIDSALTNNCTYRESCRCLECQSRYFECDDESEDYSSEDDSYVPRYVVEAMEAHHHLPESDDDEVFVDTVPGDNTSTDMLLDDKKMSVSSDEPVTETDADAEDKLQLEVAAGTPVLLNYLLTHPITCSIQ</sequence>
<evidence type="ECO:0000313" key="4">
    <source>
        <dbReference type="Proteomes" id="UP000648187"/>
    </source>
</evidence>
<dbReference type="AlphaFoldDB" id="A0A835L4D8"/>
<evidence type="ECO:0000313" key="3">
    <source>
        <dbReference type="EMBL" id="KAF9417291.1"/>
    </source>
</evidence>
<proteinExistence type="predicted"/>
<feature type="compositionally biased region" description="Polar residues" evidence="1">
    <location>
        <begin position="16"/>
        <end position="26"/>
    </location>
</feature>
<evidence type="ECO:0000256" key="1">
    <source>
        <dbReference type="SAM" id="MobiDB-lite"/>
    </source>
</evidence>
<reference evidence="3" key="1">
    <citation type="submission" date="2020-08" db="EMBL/GenBank/DDBJ databases">
        <title>Spodoptera exigua strain:BAW_Kor-Di-RS1 Genome sequencing and assembly.</title>
        <authorList>
            <person name="Kim J."/>
            <person name="Nam H.Y."/>
            <person name="Kwon M."/>
            <person name="Choi J.H."/>
            <person name="Cho S.R."/>
            <person name="Kim G.-H."/>
        </authorList>
    </citation>
    <scope>NUCLEOTIDE SEQUENCE</scope>
    <source>
        <strain evidence="3">BAW_Kor-Di-RS1</strain>
        <tissue evidence="3">Whole-body</tissue>
    </source>
</reference>
<dbReference type="EMBL" id="JACKWZ010000074">
    <property type="protein sequence ID" value="KAF9417291.1"/>
    <property type="molecule type" value="Genomic_DNA"/>
</dbReference>
<evidence type="ECO:0000259" key="2">
    <source>
        <dbReference type="Pfam" id="PF16060"/>
    </source>
</evidence>
<keyword evidence="4" id="KW-1185">Reference proteome</keyword>
<comment type="caution">
    <text evidence="3">The sequence shown here is derived from an EMBL/GenBank/DDBJ whole genome shotgun (WGS) entry which is preliminary data.</text>
</comment>
<dbReference type="InterPro" id="IPR032061">
    <property type="entry name" value="DUF4802"/>
</dbReference>
<feature type="domain" description="DUF4802" evidence="2">
    <location>
        <begin position="232"/>
        <end position="264"/>
    </location>
</feature>
<organism evidence="3 4">
    <name type="scientific">Spodoptera exigua</name>
    <name type="common">Beet armyworm</name>
    <name type="synonym">Noctua fulgens</name>
    <dbReference type="NCBI Taxonomy" id="7107"/>
    <lineage>
        <taxon>Eukaryota</taxon>
        <taxon>Metazoa</taxon>
        <taxon>Ecdysozoa</taxon>
        <taxon>Arthropoda</taxon>
        <taxon>Hexapoda</taxon>
        <taxon>Insecta</taxon>
        <taxon>Pterygota</taxon>
        <taxon>Neoptera</taxon>
        <taxon>Endopterygota</taxon>
        <taxon>Lepidoptera</taxon>
        <taxon>Glossata</taxon>
        <taxon>Ditrysia</taxon>
        <taxon>Noctuoidea</taxon>
        <taxon>Noctuidae</taxon>
        <taxon>Amphipyrinae</taxon>
        <taxon>Spodoptera</taxon>
    </lineage>
</organism>
<accession>A0A835L4D8</accession>
<gene>
    <name evidence="3" type="ORF">HW555_005605</name>
</gene>
<dbReference type="Pfam" id="PF16060">
    <property type="entry name" value="DUF4802"/>
    <property type="match status" value="1"/>
</dbReference>
<feature type="region of interest" description="Disordered" evidence="1">
    <location>
        <begin position="1"/>
        <end position="26"/>
    </location>
</feature>